<accession>A0ABM9MJH0</accession>
<keyword evidence="2" id="KW-0378">Hydrolase</keyword>
<evidence type="ECO:0000313" key="3">
    <source>
        <dbReference type="Proteomes" id="UP001190466"/>
    </source>
</evidence>
<feature type="domain" description="AB hydrolase-1" evidence="1">
    <location>
        <begin position="27"/>
        <end position="266"/>
    </location>
</feature>
<proteinExistence type="predicted"/>
<keyword evidence="3" id="KW-1185">Reference proteome</keyword>
<reference evidence="2 3" key="1">
    <citation type="submission" date="2023-08" db="EMBL/GenBank/DDBJ databases">
        <authorList>
            <person name="Folkvardsen B D."/>
            <person name="Norman A."/>
        </authorList>
    </citation>
    <scope>NUCLEOTIDE SEQUENCE [LARGE SCALE GENOMIC DNA]</scope>
    <source>
        <strain evidence="2 3">Mu0050</strain>
    </source>
</reference>
<dbReference type="Gene3D" id="3.40.50.1820">
    <property type="entry name" value="alpha/beta hydrolase"/>
    <property type="match status" value="1"/>
</dbReference>
<dbReference type="RefSeq" id="WP_316512598.1">
    <property type="nucleotide sequence ID" value="NZ_OY726395.1"/>
</dbReference>
<evidence type="ECO:0000259" key="1">
    <source>
        <dbReference type="Pfam" id="PF00561"/>
    </source>
</evidence>
<protein>
    <submittedName>
        <fullName evidence="2">Alpha/beta fold hydrolase</fullName>
    </submittedName>
</protein>
<sequence>MDDFRYLDLNGDRIAYWDSGATDRADTLLLVHGISGSSTTWRHIKPLLAQNHRVIAPDLLGHGRSDKPRGDYSLGAAAVWLRDFLDELGVARVTAVGQSLGGGIATQFAHQHRERCDRVILIGGGGVAPELSWPLRMLSTPGAEYVLPAVAPTAVLSAGNAVRGWLAATGLRSARAAQLWNTYAKLSDAETRHALLGTVRSAAEIRGQAAVSALNRPQPSAQMPVLLIWGEDDRIVPVAHGRAAHAALTNSRLEVLPGVGHSPHVEVPDQVADLIGDFLAGTQRRSVMLTRC</sequence>
<dbReference type="PANTHER" id="PTHR43798:SF33">
    <property type="entry name" value="HYDROLASE, PUTATIVE (AFU_ORTHOLOGUE AFUA_2G14860)-RELATED"/>
    <property type="match status" value="1"/>
</dbReference>
<dbReference type="SUPFAM" id="SSF53474">
    <property type="entry name" value="alpha/beta-Hydrolases"/>
    <property type="match status" value="1"/>
</dbReference>
<evidence type="ECO:0000313" key="2">
    <source>
        <dbReference type="EMBL" id="CAJ1586684.1"/>
    </source>
</evidence>
<dbReference type="PRINTS" id="PR00111">
    <property type="entry name" value="ABHYDROLASE"/>
</dbReference>
<name>A0ABM9MJH0_9MYCO</name>
<dbReference type="InterPro" id="IPR050266">
    <property type="entry name" value="AB_hydrolase_sf"/>
</dbReference>
<gene>
    <name evidence="2" type="ORF">MU0050_004403</name>
</gene>
<dbReference type="InterPro" id="IPR029058">
    <property type="entry name" value="AB_hydrolase_fold"/>
</dbReference>
<dbReference type="Proteomes" id="UP001190466">
    <property type="component" value="Chromosome"/>
</dbReference>
<organism evidence="2 3">
    <name type="scientific">[Mycobacterium] wendilense</name>
    <dbReference type="NCBI Taxonomy" id="3064284"/>
    <lineage>
        <taxon>Bacteria</taxon>
        <taxon>Bacillati</taxon>
        <taxon>Actinomycetota</taxon>
        <taxon>Actinomycetes</taxon>
        <taxon>Mycobacteriales</taxon>
        <taxon>Mycobacteriaceae</taxon>
        <taxon>Mycolicibacter</taxon>
    </lineage>
</organism>
<dbReference type="GO" id="GO:0016787">
    <property type="term" value="F:hydrolase activity"/>
    <property type="evidence" value="ECO:0007669"/>
    <property type="project" value="UniProtKB-KW"/>
</dbReference>
<dbReference type="EMBL" id="OY726395">
    <property type="protein sequence ID" value="CAJ1586684.1"/>
    <property type="molecule type" value="Genomic_DNA"/>
</dbReference>
<dbReference type="InterPro" id="IPR000073">
    <property type="entry name" value="AB_hydrolase_1"/>
</dbReference>
<dbReference type="Pfam" id="PF00561">
    <property type="entry name" value="Abhydrolase_1"/>
    <property type="match status" value="1"/>
</dbReference>
<dbReference type="PANTHER" id="PTHR43798">
    <property type="entry name" value="MONOACYLGLYCEROL LIPASE"/>
    <property type="match status" value="1"/>
</dbReference>